<dbReference type="AlphaFoldDB" id="A0A6G0Y268"/>
<evidence type="ECO:0000313" key="1">
    <source>
        <dbReference type="EMBL" id="KAF0747680.1"/>
    </source>
</evidence>
<reference evidence="1 2" key="1">
    <citation type="submission" date="2019-08" db="EMBL/GenBank/DDBJ databases">
        <title>Whole genome of Aphis craccivora.</title>
        <authorList>
            <person name="Voronova N.V."/>
            <person name="Shulinski R.S."/>
            <person name="Bandarenka Y.V."/>
            <person name="Zhorov D.G."/>
            <person name="Warner D."/>
        </authorList>
    </citation>
    <scope>NUCLEOTIDE SEQUENCE [LARGE SCALE GENOMIC DNA]</scope>
    <source>
        <strain evidence="1">180601</strain>
        <tissue evidence="1">Whole Body</tissue>
    </source>
</reference>
<proteinExistence type="predicted"/>
<comment type="caution">
    <text evidence="1">The sequence shown here is derived from an EMBL/GenBank/DDBJ whole genome shotgun (WGS) entry which is preliminary data.</text>
</comment>
<protein>
    <submittedName>
        <fullName evidence="1">Uncharacterized protein</fullName>
    </submittedName>
</protein>
<evidence type="ECO:0000313" key="2">
    <source>
        <dbReference type="Proteomes" id="UP000478052"/>
    </source>
</evidence>
<dbReference type="EMBL" id="VUJU01006754">
    <property type="protein sequence ID" value="KAF0747680.1"/>
    <property type="molecule type" value="Genomic_DNA"/>
</dbReference>
<organism evidence="1 2">
    <name type="scientific">Aphis craccivora</name>
    <name type="common">Cowpea aphid</name>
    <dbReference type="NCBI Taxonomy" id="307492"/>
    <lineage>
        <taxon>Eukaryota</taxon>
        <taxon>Metazoa</taxon>
        <taxon>Ecdysozoa</taxon>
        <taxon>Arthropoda</taxon>
        <taxon>Hexapoda</taxon>
        <taxon>Insecta</taxon>
        <taxon>Pterygota</taxon>
        <taxon>Neoptera</taxon>
        <taxon>Paraneoptera</taxon>
        <taxon>Hemiptera</taxon>
        <taxon>Sternorrhyncha</taxon>
        <taxon>Aphidomorpha</taxon>
        <taxon>Aphidoidea</taxon>
        <taxon>Aphididae</taxon>
        <taxon>Aphidini</taxon>
        <taxon>Aphis</taxon>
        <taxon>Aphis</taxon>
    </lineage>
</organism>
<dbReference type="Proteomes" id="UP000478052">
    <property type="component" value="Unassembled WGS sequence"/>
</dbReference>
<gene>
    <name evidence="1" type="ORF">FWK35_00019093</name>
</gene>
<keyword evidence="2" id="KW-1185">Reference proteome</keyword>
<sequence length="80" mass="8845">MFANYLQNVGSILKFVAQNERGCVKLAPLSYFAHSGQGNDLQILETTLQMFANYLQNECITLKKIGHGGGANFTHINNNI</sequence>
<accession>A0A6G0Y268</accession>
<name>A0A6G0Y268_APHCR</name>